<dbReference type="GO" id="GO:0016811">
    <property type="term" value="F:hydrolase activity, acting on carbon-nitrogen (but not peptide) bonds, in linear amides"/>
    <property type="evidence" value="ECO:0007669"/>
    <property type="project" value="TreeGrafter"/>
</dbReference>
<dbReference type="InterPro" id="IPR008715">
    <property type="entry name" value="SAM-MeTfrase_NodS-like"/>
</dbReference>
<dbReference type="GO" id="GO:0016137">
    <property type="term" value="P:glycoside metabolic process"/>
    <property type="evidence" value="ECO:0007669"/>
    <property type="project" value="UniProtKB-ARBA"/>
</dbReference>
<gene>
    <name evidence="2" type="ORF">P0Y48_07160</name>
</gene>
<name>A0AAJ6B5A3_9MICO</name>
<dbReference type="InterPro" id="IPR024078">
    <property type="entry name" value="LmbE-like_dom_sf"/>
</dbReference>
<dbReference type="GO" id="GO:0008757">
    <property type="term" value="F:S-adenosylmethionine-dependent methyltransferase activity"/>
    <property type="evidence" value="ECO:0007669"/>
    <property type="project" value="InterPro"/>
</dbReference>
<sequence>MVSFSHRDPGTAEHVWAAAFAAQALPDLRQEADHLVVIAAHPDDETLGAAGLMSITARRGARVTVLIATDGEGSHPESPSHSPAELAALRRREATAAMGHLHPSIELRFLGIPDGGTDDHRDEIATALRAVLMDAGSALVVSPWQGDGHRDHRVVGEVAAEVCRDLGIPWRGYPIWLWHWGSPEDVPWGDLEVVRLDAAAADAKRVATRHHRSQISALSPAPGDEVMLHDGMQAHFDRAFEVFVRPAEEPASLGEGFFDEFYGRNGDDPWGFEARRYEQRKRAVTLASLPRARYASALELGCSTGVLTELLAERCDAVHAVDIAAAPLAIAKERIGERTGVSFERLALPGEWPSGTFDLVVLSEVGYYWSGADLADAVERMQRALTPDGHLIACHWRHPVAEYPQTGDDVHAVLRSSNRLVRIVAHEEEDFVLEVYGLDQVRSVAAETGLIA</sequence>
<dbReference type="InterPro" id="IPR003737">
    <property type="entry name" value="GlcNAc_PI_deacetylase-related"/>
</dbReference>
<dbReference type="AlphaFoldDB" id="A0AAJ6B5A3"/>
<dbReference type="Gene3D" id="3.40.50.150">
    <property type="entry name" value="Vaccinia Virus protein VP39"/>
    <property type="match status" value="1"/>
</dbReference>
<keyword evidence="2" id="KW-0808">Transferase</keyword>
<dbReference type="GO" id="GO:0009312">
    <property type="term" value="P:oligosaccharide biosynthetic process"/>
    <property type="evidence" value="ECO:0007669"/>
    <property type="project" value="InterPro"/>
</dbReference>
<dbReference type="SUPFAM" id="SSF53335">
    <property type="entry name" value="S-adenosyl-L-methionine-dependent methyltransferases"/>
    <property type="match status" value="1"/>
</dbReference>
<dbReference type="SUPFAM" id="SSF102588">
    <property type="entry name" value="LmbE-like"/>
    <property type="match status" value="1"/>
</dbReference>
<evidence type="ECO:0000313" key="3">
    <source>
        <dbReference type="Proteomes" id="UP001213972"/>
    </source>
</evidence>
<dbReference type="Proteomes" id="UP001213972">
    <property type="component" value="Chromosome"/>
</dbReference>
<keyword evidence="2" id="KW-0489">Methyltransferase</keyword>
<dbReference type="GO" id="GO:0032259">
    <property type="term" value="P:methylation"/>
    <property type="evidence" value="ECO:0007669"/>
    <property type="project" value="UniProtKB-KW"/>
</dbReference>
<reference evidence="2" key="1">
    <citation type="submission" date="2023-03" db="EMBL/GenBank/DDBJ databases">
        <title>Andean soil-derived lignocellulolytic bacterial consortium as a source of novel taxa and putative plastic-active enzymes.</title>
        <authorList>
            <person name="Diaz-Garcia L."/>
            <person name="Chuvochina M."/>
            <person name="Feuerriegel G."/>
            <person name="Bunk B."/>
            <person name="Sproer C."/>
            <person name="Streit W.R."/>
            <person name="Rodriguez L.M."/>
            <person name="Overmann J."/>
            <person name="Jimenez D.J."/>
        </authorList>
    </citation>
    <scope>NUCLEOTIDE SEQUENCE</scope>
    <source>
        <strain evidence="2">MAG 4610</strain>
    </source>
</reference>
<dbReference type="Pfam" id="PF02585">
    <property type="entry name" value="PIG-L"/>
    <property type="match status" value="1"/>
</dbReference>
<dbReference type="PANTHER" id="PTHR12993">
    <property type="entry name" value="N-ACETYLGLUCOSAMINYL-PHOSPHATIDYLINOSITOL DE-N-ACETYLASE-RELATED"/>
    <property type="match status" value="1"/>
</dbReference>
<dbReference type="EMBL" id="CP119321">
    <property type="protein sequence ID" value="WEK14959.1"/>
    <property type="molecule type" value="Genomic_DNA"/>
</dbReference>
<dbReference type="Pfam" id="PF05401">
    <property type="entry name" value="NodS"/>
    <property type="match status" value="1"/>
</dbReference>
<accession>A0AAJ6B5A3</accession>
<keyword evidence="1" id="KW-0862">Zinc</keyword>
<protein>
    <submittedName>
        <fullName evidence="2">Bifunctional PIG-L family deacetylase/class I SAM-dependent methyltransferase</fullName>
    </submittedName>
</protein>
<evidence type="ECO:0000313" key="2">
    <source>
        <dbReference type="EMBL" id="WEK14959.1"/>
    </source>
</evidence>
<proteinExistence type="predicted"/>
<evidence type="ECO:0000256" key="1">
    <source>
        <dbReference type="ARBA" id="ARBA00022833"/>
    </source>
</evidence>
<dbReference type="InterPro" id="IPR029063">
    <property type="entry name" value="SAM-dependent_MTases_sf"/>
</dbReference>
<dbReference type="PANTHER" id="PTHR12993:SF29">
    <property type="entry name" value="BLR3841 PROTEIN"/>
    <property type="match status" value="1"/>
</dbReference>
<dbReference type="CDD" id="cd02440">
    <property type="entry name" value="AdoMet_MTases"/>
    <property type="match status" value="1"/>
</dbReference>
<organism evidence="2 3">
    <name type="scientific">Candidatus Microbacterium phytovorans</name>
    <dbReference type="NCBI Taxonomy" id="3121374"/>
    <lineage>
        <taxon>Bacteria</taxon>
        <taxon>Bacillati</taxon>
        <taxon>Actinomycetota</taxon>
        <taxon>Actinomycetes</taxon>
        <taxon>Micrococcales</taxon>
        <taxon>Microbacteriaceae</taxon>
        <taxon>Microbacterium</taxon>
    </lineage>
</organism>
<dbReference type="Gene3D" id="3.40.50.10320">
    <property type="entry name" value="LmbE-like"/>
    <property type="match status" value="1"/>
</dbReference>